<keyword evidence="1" id="KW-0175">Coiled coil</keyword>
<evidence type="ECO:0000256" key="2">
    <source>
        <dbReference type="SAM" id="MobiDB-lite"/>
    </source>
</evidence>
<evidence type="ECO:0000256" key="1">
    <source>
        <dbReference type="SAM" id="Coils"/>
    </source>
</evidence>
<organism evidence="3 4">
    <name type="scientific">Legionella sainthelensi</name>
    <dbReference type="NCBI Taxonomy" id="28087"/>
    <lineage>
        <taxon>Bacteria</taxon>
        <taxon>Pseudomonadati</taxon>
        <taxon>Pseudomonadota</taxon>
        <taxon>Gammaproteobacteria</taxon>
        <taxon>Legionellales</taxon>
        <taxon>Legionellaceae</taxon>
        <taxon>Legionella</taxon>
    </lineage>
</organism>
<accession>A0A2H5FM27</accession>
<feature type="coiled-coil region" evidence="1">
    <location>
        <begin position="391"/>
        <end position="418"/>
    </location>
</feature>
<protein>
    <submittedName>
        <fullName evidence="3">Uncharacterized protein</fullName>
    </submittedName>
</protein>
<dbReference type="KEGG" id="lsh:CAB17_11420"/>
<gene>
    <name evidence="3" type="ORF">CAB17_11420</name>
</gene>
<reference evidence="3 4" key="1">
    <citation type="submission" date="2017-12" db="EMBL/GenBank/DDBJ databases">
        <title>Legionella sainthelensi LA01-117, whole genome sequence of a clinical isolate from New Zealand.</title>
        <authorList>
            <person name="Cree S.L."/>
            <person name="Slow S."/>
            <person name="Kennedy M.A."/>
            <person name="Murdoch D.R."/>
            <person name="Biggs P.J."/>
            <person name="Anderson T."/>
        </authorList>
    </citation>
    <scope>NUCLEOTIDE SEQUENCE [LARGE SCALE GENOMIC DNA]</scope>
    <source>
        <strain evidence="3 4">LA01-117</strain>
    </source>
</reference>
<feature type="coiled-coil region" evidence="1">
    <location>
        <begin position="311"/>
        <end position="338"/>
    </location>
</feature>
<dbReference type="RefSeq" id="WP_101900205.1">
    <property type="nucleotide sequence ID" value="NZ_CP025491.2"/>
</dbReference>
<evidence type="ECO:0000313" key="3">
    <source>
        <dbReference type="EMBL" id="AUH72594.1"/>
    </source>
</evidence>
<proteinExistence type="predicted"/>
<evidence type="ECO:0000313" key="4">
    <source>
        <dbReference type="Proteomes" id="UP000234343"/>
    </source>
</evidence>
<name>A0A2H5FM27_9GAMM</name>
<dbReference type="AlphaFoldDB" id="A0A2H5FM27"/>
<feature type="compositionally biased region" description="Basic and acidic residues" evidence="2">
    <location>
        <begin position="430"/>
        <end position="450"/>
    </location>
</feature>
<keyword evidence="4" id="KW-1185">Reference proteome</keyword>
<sequence length="457" mass="52332">MYNKIIRRVTRANRVLHKNSNSPKTPGINHIKKANGGSYHTEINPPSEKKETLNIQEQRSNDSLKLWQSGYDEYEIEPIVYDVKGEDMVKLLIIESWGPHGKTIVEGCNKGFEEELDKLIKKWDKGKKTEECKNSLKEDIDDIFRNSLKNKKLSENEARKVVEACLSDLGFGDSPKKDKRLDSFTFFKPMALVNSVKNTLTGKVLSDVADKCKEHTVKIICDLAINGIINEDGTVDASKLEKRLNSGKLGYLAHATLMLVAGIIVYNLAKTLKNQWDEVKDFIDKVFNYILKDEKLLAKLHKQIQVEAEKLIHLNRDIKAYENLRDNLKSAKNFLECESQHHVVLTALLGNIIIQADDPDKAKITLRDIAKAEQIPLGSGITNLRYNKELLPIVCEKLKKTEKRLEELTAEYIQSLRVSDAMKFEEYNVNSRQEKNKEEIDQWEEAKLEDTTPNLPW</sequence>
<dbReference type="Proteomes" id="UP000234343">
    <property type="component" value="Chromosome"/>
</dbReference>
<dbReference type="EMBL" id="CP025491">
    <property type="protein sequence ID" value="AUH72594.1"/>
    <property type="molecule type" value="Genomic_DNA"/>
</dbReference>
<feature type="region of interest" description="Disordered" evidence="2">
    <location>
        <begin position="430"/>
        <end position="457"/>
    </location>
</feature>